<name>A0AAD6YFL9_9AGAR</name>
<dbReference type="Proteomes" id="UP001219525">
    <property type="component" value="Unassembled WGS sequence"/>
</dbReference>
<dbReference type="EMBL" id="JARJCW010000012">
    <property type="protein sequence ID" value="KAJ7218659.1"/>
    <property type="molecule type" value="Genomic_DNA"/>
</dbReference>
<proteinExistence type="predicted"/>
<accession>A0AAD6YFL9</accession>
<sequence length="114" mass="12795">MPRRLSPGGARGHRWPTPGRVLAALSLVTGARWWQEQFPVEILMKSTRNPRVTNQGMVRKLSPMVMAELVPRIIGPSQSMNGTGLRARILRNIQATTTSETKTYKMLERGPETE</sequence>
<comment type="caution">
    <text evidence="1">The sequence shown here is derived from an EMBL/GenBank/DDBJ whole genome shotgun (WGS) entry which is preliminary data.</text>
</comment>
<evidence type="ECO:0000313" key="1">
    <source>
        <dbReference type="EMBL" id="KAJ7218659.1"/>
    </source>
</evidence>
<dbReference type="AlphaFoldDB" id="A0AAD6YFL9"/>
<reference evidence="1" key="1">
    <citation type="submission" date="2023-03" db="EMBL/GenBank/DDBJ databases">
        <title>Massive genome expansion in bonnet fungi (Mycena s.s.) driven by repeated elements and novel gene families across ecological guilds.</title>
        <authorList>
            <consortium name="Lawrence Berkeley National Laboratory"/>
            <person name="Harder C.B."/>
            <person name="Miyauchi S."/>
            <person name="Viragh M."/>
            <person name="Kuo A."/>
            <person name="Thoen E."/>
            <person name="Andreopoulos B."/>
            <person name="Lu D."/>
            <person name="Skrede I."/>
            <person name="Drula E."/>
            <person name="Henrissat B."/>
            <person name="Morin E."/>
            <person name="Kohler A."/>
            <person name="Barry K."/>
            <person name="LaButti K."/>
            <person name="Morin E."/>
            <person name="Salamov A."/>
            <person name="Lipzen A."/>
            <person name="Mereny Z."/>
            <person name="Hegedus B."/>
            <person name="Baldrian P."/>
            <person name="Stursova M."/>
            <person name="Weitz H."/>
            <person name="Taylor A."/>
            <person name="Grigoriev I.V."/>
            <person name="Nagy L.G."/>
            <person name="Martin F."/>
            <person name="Kauserud H."/>
        </authorList>
    </citation>
    <scope>NUCLEOTIDE SEQUENCE</scope>
    <source>
        <strain evidence="1">9144</strain>
    </source>
</reference>
<organism evidence="1 2">
    <name type="scientific">Mycena pura</name>
    <dbReference type="NCBI Taxonomy" id="153505"/>
    <lineage>
        <taxon>Eukaryota</taxon>
        <taxon>Fungi</taxon>
        <taxon>Dikarya</taxon>
        <taxon>Basidiomycota</taxon>
        <taxon>Agaricomycotina</taxon>
        <taxon>Agaricomycetes</taxon>
        <taxon>Agaricomycetidae</taxon>
        <taxon>Agaricales</taxon>
        <taxon>Marasmiineae</taxon>
        <taxon>Mycenaceae</taxon>
        <taxon>Mycena</taxon>
    </lineage>
</organism>
<evidence type="ECO:0000313" key="2">
    <source>
        <dbReference type="Proteomes" id="UP001219525"/>
    </source>
</evidence>
<keyword evidence="2" id="KW-1185">Reference proteome</keyword>
<protein>
    <submittedName>
        <fullName evidence="1">Uncharacterized protein</fullName>
    </submittedName>
</protein>
<gene>
    <name evidence="1" type="ORF">GGX14DRAFT_390424</name>
</gene>